<dbReference type="Pfam" id="PF00201">
    <property type="entry name" value="UDPGT"/>
    <property type="match status" value="1"/>
</dbReference>
<dbReference type="AlphaFoldDB" id="A0A2P5AW37"/>
<protein>
    <submittedName>
        <fullName evidence="3">UDP-glucuronosyl/UDP-glucosyltransferase</fullName>
    </submittedName>
</protein>
<dbReference type="CDD" id="cd03784">
    <property type="entry name" value="GT1_Gtf-like"/>
    <property type="match status" value="1"/>
</dbReference>
<accession>A0A2P5AW37</accession>
<dbReference type="OrthoDB" id="5835829at2759"/>
<keyword evidence="2 3" id="KW-0808">Transferase</keyword>
<proteinExistence type="inferred from homology"/>
<dbReference type="EMBL" id="JXTB01000432">
    <property type="protein sequence ID" value="PON40764.1"/>
    <property type="molecule type" value="Genomic_DNA"/>
</dbReference>
<dbReference type="FunFam" id="3.40.50.2000:FF:000108">
    <property type="entry name" value="UDP-glycosyltransferase 83A1"/>
    <property type="match status" value="1"/>
</dbReference>
<reference evidence="4" key="1">
    <citation type="submission" date="2016-06" db="EMBL/GenBank/DDBJ databases">
        <title>Parallel loss of symbiosis genes in relatives of nitrogen-fixing non-legume Parasponia.</title>
        <authorList>
            <person name="Van Velzen R."/>
            <person name="Holmer R."/>
            <person name="Bu F."/>
            <person name="Rutten L."/>
            <person name="Van Zeijl A."/>
            <person name="Liu W."/>
            <person name="Santuari L."/>
            <person name="Cao Q."/>
            <person name="Sharma T."/>
            <person name="Shen D."/>
            <person name="Roswanjaya Y."/>
            <person name="Wardhani T."/>
            <person name="Kalhor M.S."/>
            <person name="Jansen J."/>
            <person name="Van den Hoogen J."/>
            <person name="Gungor B."/>
            <person name="Hartog M."/>
            <person name="Hontelez J."/>
            <person name="Verver J."/>
            <person name="Yang W.-C."/>
            <person name="Schijlen E."/>
            <person name="Repin R."/>
            <person name="Schilthuizen M."/>
            <person name="Schranz E."/>
            <person name="Heidstra R."/>
            <person name="Miyata K."/>
            <person name="Fedorova E."/>
            <person name="Kohlen W."/>
            <person name="Bisseling T."/>
            <person name="Smit S."/>
            <person name="Geurts R."/>
        </authorList>
    </citation>
    <scope>NUCLEOTIDE SEQUENCE [LARGE SCALE GENOMIC DNA]</scope>
    <source>
        <strain evidence="4">cv. WU1-14</strain>
    </source>
</reference>
<dbReference type="FunFam" id="3.40.50.2000:FF:000061">
    <property type="entry name" value="UDP-glycosyltransferase 83A1"/>
    <property type="match status" value="1"/>
</dbReference>
<gene>
    <name evidence="3" type="ORF">PanWU01x14_294550</name>
</gene>
<dbReference type="Gene3D" id="3.40.50.2000">
    <property type="entry name" value="Glycogen Phosphorylase B"/>
    <property type="match status" value="2"/>
</dbReference>
<sequence>MEIPHILAIPFAAQGHVIPLMELCQCLINQGFKVTFVNTDHNHMRVINAMSNTSHIENQIRLVSIPDGMEPWEDRNDLGKLCEATQKIMRVNLEELITKINESESEKITCVIADESFGWALEVAEKLNIKRAAFWPAAAALLALGFSIPKLIHDAVINNNGVPMNNQKIQLAPKMPTMKTEHLVWACIGDATTQGIVFETMSRNNQYVKLADWILCNSANDLEPAAFAFAPEILPIGPMLASTRLGISSGSFWAEDLTCLEWLDLQPPSSVIYVAFGSFTVFDKTQFHELALGLEISKRPFLWVVREDIGDGRSHSYPDGFLESIGSRGRIVSWAPQQKVLGHGSIACFLTHCGWNSTLEGVSNGVPFLCWPYFADQFMNESYICDVWKVGLGFNRDESGIIKQGEIKAKVDQLLGDEEFKTRAFNLKELTMNNVMAGGHSDIIFKNFMEWINSQD</sequence>
<evidence type="ECO:0000256" key="1">
    <source>
        <dbReference type="ARBA" id="ARBA00009995"/>
    </source>
</evidence>
<comment type="similarity">
    <text evidence="1">Belongs to the UDP-glycosyltransferase family.</text>
</comment>
<dbReference type="Proteomes" id="UP000237105">
    <property type="component" value="Unassembled WGS sequence"/>
</dbReference>
<dbReference type="InterPro" id="IPR002213">
    <property type="entry name" value="UDP_glucos_trans"/>
</dbReference>
<dbReference type="GO" id="GO:0080043">
    <property type="term" value="F:quercetin 3-O-glucosyltransferase activity"/>
    <property type="evidence" value="ECO:0007669"/>
    <property type="project" value="TreeGrafter"/>
</dbReference>
<keyword evidence="4" id="KW-1185">Reference proteome</keyword>
<name>A0A2P5AW37_PARAD</name>
<comment type="caution">
    <text evidence="3">The sequence shown here is derived from an EMBL/GenBank/DDBJ whole genome shotgun (WGS) entry which is preliminary data.</text>
</comment>
<evidence type="ECO:0000313" key="3">
    <source>
        <dbReference type="EMBL" id="PON40764.1"/>
    </source>
</evidence>
<evidence type="ECO:0000256" key="2">
    <source>
        <dbReference type="ARBA" id="ARBA00022679"/>
    </source>
</evidence>
<evidence type="ECO:0000313" key="4">
    <source>
        <dbReference type="Proteomes" id="UP000237105"/>
    </source>
</evidence>
<dbReference type="SUPFAM" id="SSF53756">
    <property type="entry name" value="UDP-Glycosyltransferase/glycogen phosphorylase"/>
    <property type="match status" value="1"/>
</dbReference>
<dbReference type="GO" id="GO:0080044">
    <property type="term" value="F:quercetin 7-O-glucosyltransferase activity"/>
    <property type="evidence" value="ECO:0007669"/>
    <property type="project" value="TreeGrafter"/>
</dbReference>
<dbReference type="PANTHER" id="PTHR11926:SF1412">
    <property type="entry name" value="UDP-GLYCOSYLTRANSFERASE 83A1-LIKE"/>
    <property type="match status" value="1"/>
</dbReference>
<organism evidence="3 4">
    <name type="scientific">Parasponia andersonii</name>
    <name type="common">Sponia andersonii</name>
    <dbReference type="NCBI Taxonomy" id="3476"/>
    <lineage>
        <taxon>Eukaryota</taxon>
        <taxon>Viridiplantae</taxon>
        <taxon>Streptophyta</taxon>
        <taxon>Embryophyta</taxon>
        <taxon>Tracheophyta</taxon>
        <taxon>Spermatophyta</taxon>
        <taxon>Magnoliopsida</taxon>
        <taxon>eudicotyledons</taxon>
        <taxon>Gunneridae</taxon>
        <taxon>Pentapetalae</taxon>
        <taxon>rosids</taxon>
        <taxon>fabids</taxon>
        <taxon>Rosales</taxon>
        <taxon>Cannabaceae</taxon>
        <taxon>Parasponia</taxon>
    </lineage>
</organism>
<dbReference type="PANTHER" id="PTHR11926">
    <property type="entry name" value="GLUCOSYL/GLUCURONOSYL TRANSFERASES"/>
    <property type="match status" value="1"/>
</dbReference>